<reference evidence="1 2" key="1">
    <citation type="submission" date="2018-01" db="EMBL/GenBank/DDBJ databases">
        <authorList>
            <person name="Gaut B.S."/>
            <person name="Morton B.R."/>
            <person name="Clegg M.T."/>
            <person name="Duvall M.R."/>
        </authorList>
    </citation>
    <scope>NUCLEOTIDE SEQUENCE [LARGE SCALE GENOMIC DNA]</scope>
    <source>
        <strain evidence="1">Cupriavidus taiwanensis LMG 19425</strain>
        <plasmid evidence="2">Plasmid ii</plasmid>
    </source>
</reference>
<keyword evidence="1" id="KW-0614">Plasmid</keyword>
<evidence type="ECO:0000313" key="2">
    <source>
        <dbReference type="Proteomes" id="UP000255505"/>
    </source>
</evidence>
<dbReference type="AlphaFoldDB" id="A0A375ILS3"/>
<geneLocation type="plasmid" evidence="1">
    <name>II</name>
</geneLocation>
<proteinExistence type="predicted"/>
<evidence type="ECO:0000313" key="1">
    <source>
        <dbReference type="EMBL" id="SPK75653.1"/>
    </source>
</evidence>
<organism evidence="1 2">
    <name type="scientific">Cupriavidus taiwanensis</name>
    <dbReference type="NCBI Taxonomy" id="164546"/>
    <lineage>
        <taxon>Bacteria</taxon>
        <taxon>Pseudomonadati</taxon>
        <taxon>Pseudomonadota</taxon>
        <taxon>Betaproteobacteria</taxon>
        <taxon>Burkholderiales</taxon>
        <taxon>Burkholderiaceae</taxon>
        <taxon>Cupriavidus</taxon>
    </lineage>
</organism>
<dbReference type="Proteomes" id="UP000255505">
    <property type="component" value="Plasmid II"/>
</dbReference>
<dbReference type="RefSeq" id="WP_115665342.1">
    <property type="nucleotide sequence ID" value="NZ_LT991977.1"/>
</dbReference>
<dbReference type="EMBL" id="LT991977">
    <property type="protein sequence ID" value="SPK75653.1"/>
    <property type="molecule type" value="Genomic_DNA"/>
</dbReference>
<gene>
    <name evidence="1" type="ORF">CT19425_MP60029</name>
</gene>
<name>A0A375ILS3_9BURK</name>
<sequence length="373" mass="41387">MAISAEDQLLSGQTWAEFCDVLKRSGQQILRPEAPGDALTRAEGFRYLSRLLRIALEMHVEFADPAFPGFFSPSHETAKIGADNPDNLYRYARLDGNAAYRIRGRRGTVAYLSFGTQKGGYETDGRMVQTGFIDSNRLAVEQDGSFEITLSAQPLPGNWVRMEPATNALVVRQTFLERKAETPAELRIERIDASGKPPALSAERLHAGLLRAAGFVEGTARIFGDWAEGYGGHVNALPPADQAVCQAAGGDPNIFYYHSCWRLADDEALVVEVDRVPDCEFWNFQINNYWMESLDYRYHDICLNKHGARLNANGGVTVILGARDPGLPNWLETAGHHHGTMCWRWVGAAQPSHPRTRVVKLASLSEQSRENNA</sequence>
<accession>A0A375ILS3</accession>
<protein>
    <submittedName>
        <fullName evidence="1">Uncharacterized protein</fullName>
    </submittedName>
</protein>